<dbReference type="Pfam" id="PF23465">
    <property type="entry name" value="DUF7131"/>
    <property type="match status" value="1"/>
</dbReference>
<feature type="domain" description="DDHD" evidence="2">
    <location>
        <begin position="492"/>
        <end position="760"/>
    </location>
</feature>
<dbReference type="GO" id="GO:0046872">
    <property type="term" value="F:metal ion binding"/>
    <property type="evidence" value="ECO:0007669"/>
    <property type="project" value="InterPro"/>
</dbReference>
<dbReference type="VEuPathDB" id="FungiDB:BCV72DRAFT_302142"/>
<feature type="region of interest" description="Disordered" evidence="1">
    <location>
        <begin position="665"/>
        <end position="702"/>
    </location>
</feature>
<feature type="compositionally biased region" description="Low complexity" evidence="1">
    <location>
        <begin position="677"/>
        <end position="686"/>
    </location>
</feature>
<dbReference type="Proteomes" id="UP000242381">
    <property type="component" value="Unassembled WGS sequence"/>
</dbReference>
<dbReference type="Pfam" id="PF02862">
    <property type="entry name" value="DDHD"/>
    <property type="match status" value="1"/>
</dbReference>
<dbReference type="InterPro" id="IPR004177">
    <property type="entry name" value="DDHD_dom"/>
</dbReference>
<proteinExistence type="predicted"/>
<feature type="compositionally biased region" description="Polar residues" evidence="1">
    <location>
        <begin position="57"/>
        <end position="74"/>
    </location>
</feature>
<dbReference type="InterPro" id="IPR057826">
    <property type="entry name" value="WWE_C20G8.02"/>
</dbReference>
<sequence length="760" mass="85629">MLEPNAPLQRSASPIRRNPRPLSLIPDLDVPPLIPRWFHAIDNPLIDPISIRKAKSSSNLNKSTIPKSPSTPKVSTKWVPFSQRDSAALEKAYQNNDVRAKVPVNEDHLFEVDVSQRTISPVYWEGPTYEVRRATWFMQADGWVPCEENLAEQIELGYYKHKPYNSKTASGTEDESTEEKKLDEIVDKRWNLLGPYLGQHIVYTGKNQAWLFSNSTSSKFAKSIITRLTNKQNLGGTRLIRGYPEVEEITKKSKSTAKQVTEDNKESDNEEEQQELQEAEDYANEDSEGEVRNIDHLMFVIHGVGQKMSERTGQTFVHDVNMMRKTLKLAYPAVIATTDTPQRPNGIQVLPIMWRQDVKFGMAADDEEGCEADLGTVGVEDGCPTLDELTLEGVPNIRTVVSDVLMDVPLYMTPRYREQMTQIITREINRVYRLFIQRNPEFQDKGKVSIFGHSLGSLLAFDMLSLQPPTVPTEIAEESRPSTSEKSKLPPLLFPVDNFFAAGSPLGVILLLRGFKIASRKSLDPANMHQALSDIKAPSATSINFCYPAVENLYNIFHKSDPVAYRLEPLIARHYTAKLKPEPIPYMKGGLKSVIEASFNMGSGIANRAGAMYESIKIGLTTNLFMRGLGLTRQQIYEDTHPKPDVIQKEEESTDEVYKFNVNRTRSNSDPAHAFRSSSSNFQKSSNMKGSPRKSPPVPLPTVNYSAGAKKLKMLNVTGRVDYCLQEGLLENPYLSAFSAHMQYWQDLDVAAFLIKQIYK</sequence>
<feature type="region of interest" description="Disordered" evidence="1">
    <location>
        <begin position="1"/>
        <end position="21"/>
    </location>
</feature>
<feature type="compositionally biased region" description="Acidic residues" evidence="1">
    <location>
        <begin position="268"/>
        <end position="288"/>
    </location>
</feature>
<protein>
    <submittedName>
        <fullName evidence="3">DDHD-domain-containing protein</fullName>
    </submittedName>
</protein>
<dbReference type="GO" id="GO:0005737">
    <property type="term" value="C:cytoplasm"/>
    <property type="evidence" value="ECO:0007669"/>
    <property type="project" value="TreeGrafter"/>
</dbReference>
<dbReference type="PANTHER" id="PTHR23509">
    <property type="entry name" value="PA-PL1 PHOSPHOLIPASE FAMILY"/>
    <property type="match status" value="1"/>
</dbReference>
<dbReference type="AlphaFoldDB" id="A0A0A1MUV2"/>
<reference evidence="3 4" key="1">
    <citation type="journal article" date="2016" name="Proc. Natl. Acad. Sci. U.S.A.">
        <title>Lipid metabolic changes in an early divergent fungus govern the establishment of a mutualistic symbiosis with endobacteria.</title>
        <authorList>
            <person name="Lastovetsky O.A."/>
            <person name="Gaspar M.L."/>
            <person name="Mondo S.J."/>
            <person name="LaButti K.M."/>
            <person name="Sandor L."/>
            <person name="Grigoriev I.V."/>
            <person name="Henry S.A."/>
            <person name="Pawlowska T.E."/>
        </authorList>
    </citation>
    <scope>NUCLEOTIDE SEQUENCE [LARGE SCALE GENOMIC DNA]</scope>
    <source>
        <strain evidence="3 4">ATCC 11559</strain>
    </source>
</reference>
<dbReference type="PANTHER" id="PTHR23509:SF10">
    <property type="entry name" value="LD21067P"/>
    <property type="match status" value="1"/>
</dbReference>
<dbReference type="InterPro" id="IPR058055">
    <property type="entry name" value="PA-PLA1"/>
</dbReference>
<dbReference type="GO" id="GO:0004620">
    <property type="term" value="F:phospholipase activity"/>
    <property type="evidence" value="ECO:0007669"/>
    <property type="project" value="TreeGrafter"/>
</dbReference>
<dbReference type="Pfam" id="PF23463">
    <property type="entry name" value="WWE_2"/>
    <property type="match status" value="1"/>
</dbReference>
<evidence type="ECO:0000313" key="3">
    <source>
        <dbReference type="EMBL" id="ORE22502.1"/>
    </source>
</evidence>
<dbReference type="InterPro" id="IPR055555">
    <property type="entry name" value="PA-PLA1_DUF7131"/>
</dbReference>
<dbReference type="InterPro" id="IPR029058">
    <property type="entry name" value="AB_hydrolase_fold"/>
</dbReference>
<organism evidence="3 4">
    <name type="scientific">Rhizopus microsporus</name>
    <dbReference type="NCBI Taxonomy" id="58291"/>
    <lineage>
        <taxon>Eukaryota</taxon>
        <taxon>Fungi</taxon>
        <taxon>Fungi incertae sedis</taxon>
        <taxon>Mucoromycota</taxon>
        <taxon>Mucoromycotina</taxon>
        <taxon>Mucoromycetes</taxon>
        <taxon>Mucorales</taxon>
        <taxon>Mucorineae</taxon>
        <taxon>Rhizopodaceae</taxon>
        <taxon>Rhizopus</taxon>
    </lineage>
</organism>
<dbReference type="SUPFAM" id="SSF53474">
    <property type="entry name" value="alpha/beta-Hydrolases"/>
    <property type="match status" value="1"/>
</dbReference>
<name>A0A0A1MUV2_RHIZD</name>
<evidence type="ECO:0000259" key="2">
    <source>
        <dbReference type="PROSITE" id="PS51043"/>
    </source>
</evidence>
<dbReference type="PROSITE" id="PS51043">
    <property type="entry name" value="DDHD"/>
    <property type="match status" value="1"/>
</dbReference>
<dbReference type="SMART" id="SM01127">
    <property type="entry name" value="DDHD"/>
    <property type="match status" value="1"/>
</dbReference>
<evidence type="ECO:0000313" key="4">
    <source>
        <dbReference type="Proteomes" id="UP000242381"/>
    </source>
</evidence>
<accession>A0A0A1MUV2</accession>
<evidence type="ECO:0000256" key="1">
    <source>
        <dbReference type="SAM" id="MobiDB-lite"/>
    </source>
</evidence>
<gene>
    <name evidence="3" type="ORF">BCV71DRAFT_260213</name>
</gene>
<feature type="region of interest" description="Disordered" evidence="1">
    <location>
        <begin position="250"/>
        <end position="288"/>
    </location>
</feature>
<feature type="region of interest" description="Disordered" evidence="1">
    <location>
        <begin position="57"/>
        <end position="79"/>
    </location>
</feature>
<dbReference type="OMA" id="MPTCAET"/>
<dbReference type="EMBL" id="KV921266">
    <property type="protein sequence ID" value="ORE22502.1"/>
    <property type="molecule type" value="Genomic_DNA"/>
</dbReference>